<evidence type="ECO:0000256" key="1">
    <source>
        <dbReference type="SAM" id="MobiDB-lite"/>
    </source>
</evidence>
<reference evidence="2 3" key="1">
    <citation type="submission" date="2020-06" db="EMBL/GenBank/DDBJ databases">
        <title>Sphingomonas hominis sp. nov., a member of the Sphingomonas, isolated from the hair of a 22-year-old girl.</title>
        <authorList>
            <person name="Zhang D.-F."/>
            <person name="Cui X.-W."/>
        </authorList>
    </citation>
    <scope>NUCLEOTIDE SEQUENCE [LARGE SCALE GENOMIC DNA]</scope>
    <source>
        <strain evidence="2 3">HHU CXW</strain>
    </source>
</reference>
<proteinExistence type="predicted"/>
<protein>
    <recommendedName>
        <fullName evidence="4">TonB C-terminal domain-containing protein</fullName>
    </recommendedName>
</protein>
<evidence type="ECO:0000313" key="3">
    <source>
        <dbReference type="Proteomes" id="UP000621447"/>
    </source>
</evidence>
<gene>
    <name evidence="2" type="ORF">HRV97_06830</name>
</gene>
<comment type="caution">
    <text evidence="2">The sequence shown here is derived from an EMBL/GenBank/DDBJ whole genome shotgun (WGS) entry which is preliminary data.</text>
</comment>
<evidence type="ECO:0000313" key="2">
    <source>
        <dbReference type="EMBL" id="NTS64872.1"/>
    </source>
</evidence>
<keyword evidence="3" id="KW-1185">Reference proteome</keyword>
<organism evidence="2 3">
    <name type="scientific">Sphingomonas hominis</name>
    <dbReference type="NCBI Taxonomy" id="2741495"/>
    <lineage>
        <taxon>Bacteria</taxon>
        <taxon>Pseudomonadati</taxon>
        <taxon>Pseudomonadota</taxon>
        <taxon>Alphaproteobacteria</taxon>
        <taxon>Sphingomonadales</taxon>
        <taxon>Sphingomonadaceae</taxon>
        <taxon>Sphingomonas</taxon>
    </lineage>
</organism>
<dbReference type="RefSeq" id="WP_174193277.1">
    <property type="nucleotide sequence ID" value="NZ_JABULH010000002.1"/>
</dbReference>
<evidence type="ECO:0008006" key="4">
    <source>
        <dbReference type="Google" id="ProtNLM"/>
    </source>
</evidence>
<accession>A0ABX2JP41</accession>
<sequence length="252" mass="26037">MHLGVVALLLWWPRSSLPPVVPVPALLTFDVAPPPEPPPLVTPPEPVSPPPDPATTRNDDPGGSSAGRTSPRDTRVAAIPAPRPQLPLPPARIDETPVRAAPISDEGLDLALHPAADALAGLGSAAMGAGLGAAPGQGQGAGQGNGNGSGRGRGRLARARWVRMPTNNEMKPYWPPAAVAAKLSGKAILECVVPRIGPPTRCRALAETPVGSGFGQAAVTMSPIFRIVPVTRARQVEDMPIIVPVTFTYTGR</sequence>
<feature type="compositionally biased region" description="Pro residues" evidence="1">
    <location>
        <begin position="81"/>
        <end position="90"/>
    </location>
</feature>
<dbReference type="SUPFAM" id="SSF74653">
    <property type="entry name" value="TolA/TonB C-terminal domain"/>
    <property type="match status" value="1"/>
</dbReference>
<dbReference type="Proteomes" id="UP000621447">
    <property type="component" value="Unassembled WGS sequence"/>
</dbReference>
<feature type="region of interest" description="Disordered" evidence="1">
    <location>
        <begin position="30"/>
        <end position="93"/>
    </location>
</feature>
<feature type="compositionally biased region" description="Pro residues" evidence="1">
    <location>
        <begin position="32"/>
        <end position="53"/>
    </location>
</feature>
<dbReference type="EMBL" id="JABULH010000002">
    <property type="protein sequence ID" value="NTS64872.1"/>
    <property type="molecule type" value="Genomic_DNA"/>
</dbReference>
<name>A0ABX2JP41_9SPHN</name>